<dbReference type="Proteomes" id="UP000694558">
    <property type="component" value="Chromosome 18"/>
</dbReference>
<reference evidence="1" key="2">
    <citation type="submission" date="2025-08" db="UniProtKB">
        <authorList>
            <consortium name="Ensembl"/>
        </authorList>
    </citation>
    <scope>IDENTIFICATION</scope>
</reference>
<dbReference type="OMA" id="FQTAQHR"/>
<dbReference type="Ensembl" id="ENSSMAT00000013952.2">
    <property type="protein sequence ID" value="ENSSMAP00000013769.1"/>
    <property type="gene ID" value="ENSSMAG00000008459.2"/>
</dbReference>
<sequence>MPAQSGHHHGQELLPVVGVDVQRVGVQDAQLGVGGLDVVHVLHGAVQAVQHLDSVVCDFLVVLDGLGVVEVAEGTEIPQSPGVDDQREPKMLNSVSVGPLGVFKRAGLPPPWSRGEP</sequence>
<evidence type="ECO:0000313" key="1">
    <source>
        <dbReference type="Ensembl" id="ENSSMAP00000013769.1"/>
    </source>
</evidence>
<reference evidence="1" key="1">
    <citation type="submission" date="2023-05" db="EMBL/GenBank/DDBJ databases">
        <title>High-quality long-read genome of Scophthalmus maximus.</title>
        <authorList>
            <person name="Lien S."/>
            <person name="Martinez P."/>
        </authorList>
    </citation>
    <scope>NUCLEOTIDE SEQUENCE [LARGE SCALE GENOMIC DNA]</scope>
</reference>
<protein>
    <submittedName>
        <fullName evidence="1">Uncharacterized protein</fullName>
    </submittedName>
</protein>
<proteinExistence type="predicted"/>
<accession>A0A8D3A7I3</accession>
<organism evidence="1 2">
    <name type="scientific">Scophthalmus maximus</name>
    <name type="common">Turbot</name>
    <name type="synonym">Psetta maxima</name>
    <dbReference type="NCBI Taxonomy" id="52904"/>
    <lineage>
        <taxon>Eukaryota</taxon>
        <taxon>Metazoa</taxon>
        <taxon>Chordata</taxon>
        <taxon>Craniata</taxon>
        <taxon>Vertebrata</taxon>
        <taxon>Euteleostomi</taxon>
        <taxon>Actinopterygii</taxon>
        <taxon>Neopterygii</taxon>
        <taxon>Teleostei</taxon>
        <taxon>Neoteleostei</taxon>
        <taxon>Acanthomorphata</taxon>
        <taxon>Carangaria</taxon>
        <taxon>Pleuronectiformes</taxon>
        <taxon>Pleuronectoidei</taxon>
        <taxon>Scophthalmidae</taxon>
        <taxon>Scophthalmus</taxon>
    </lineage>
</organism>
<evidence type="ECO:0000313" key="2">
    <source>
        <dbReference type="Proteomes" id="UP000694558"/>
    </source>
</evidence>
<dbReference type="GeneTree" id="ENSGT00940000176976"/>
<name>A0A8D3A7I3_SCOMX</name>
<dbReference type="AlphaFoldDB" id="A0A8D3A7I3"/>